<sequence length="101" mass="11182">MAPIHATTTTMVTVNSNPKTSSGYSLSDGNWVDFVTTHSDQINEGFQLSNGTSIQSSSNQKPLDLFGNLVDDNEYMLNQKVFTLLLLRYVWFVCAPILFGS</sequence>
<accession>A0A2P5DTY0</accession>
<evidence type="ECO:0000256" key="1">
    <source>
        <dbReference type="SAM" id="Phobius"/>
    </source>
</evidence>
<proteinExistence type="predicted"/>
<reference evidence="3" key="1">
    <citation type="submission" date="2016-06" db="EMBL/GenBank/DDBJ databases">
        <title>Parallel loss of symbiosis genes in relatives of nitrogen-fixing non-legume Parasponia.</title>
        <authorList>
            <person name="Van Velzen R."/>
            <person name="Holmer R."/>
            <person name="Bu F."/>
            <person name="Rutten L."/>
            <person name="Van Zeijl A."/>
            <person name="Liu W."/>
            <person name="Santuari L."/>
            <person name="Cao Q."/>
            <person name="Sharma T."/>
            <person name="Shen D."/>
            <person name="Roswanjaya Y."/>
            <person name="Wardhani T."/>
            <person name="Kalhor M.S."/>
            <person name="Jansen J."/>
            <person name="Van den Hoogen J."/>
            <person name="Gungor B."/>
            <person name="Hartog M."/>
            <person name="Hontelez J."/>
            <person name="Verver J."/>
            <person name="Yang W.-C."/>
            <person name="Schijlen E."/>
            <person name="Repin R."/>
            <person name="Schilthuizen M."/>
            <person name="Schranz E."/>
            <person name="Heidstra R."/>
            <person name="Miyata K."/>
            <person name="Fedorova E."/>
            <person name="Kohlen W."/>
            <person name="Bisseling T."/>
            <person name="Smit S."/>
            <person name="Geurts R."/>
        </authorList>
    </citation>
    <scope>NUCLEOTIDE SEQUENCE [LARGE SCALE GENOMIC DNA]</scope>
    <source>
        <strain evidence="3">cv. RG33-2</strain>
    </source>
</reference>
<evidence type="ECO:0000313" key="2">
    <source>
        <dbReference type="EMBL" id="PON76748.1"/>
    </source>
</evidence>
<dbReference type="Proteomes" id="UP000237000">
    <property type="component" value="Unassembled WGS sequence"/>
</dbReference>
<organism evidence="2 3">
    <name type="scientific">Trema orientale</name>
    <name type="common">Charcoal tree</name>
    <name type="synonym">Celtis orientalis</name>
    <dbReference type="NCBI Taxonomy" id="63057"/>
    <lineage>
        <taxon>Eukaryota</taxon>
        <taxon>Viridiplantae</taxon>
        <taxon>Streptophyta</taxon>
        <taxon>Embryophyta</taxon>
        <taxon>Tracheophyta</taxon>
        <taxon>Spermatophyta</taxon>
        <taxon>Magnoliopsida</taxon>
        <taxon>eudicotyledons</taxon>
        <taxon>Gunneridae</taxon>
        <taxon>Pentapetalae</taxon>
        <taxon>rosids</taxon>
        <taxon>fabids</taxon>
        <taxon>Rosales</taxon>
        <taxon>Cannabaceae</taxon>
        <taxon>Trema</taxon>
    </lineage>
</organism>
<comment type="caution">
    <text evidence="2">The sequence shown here is derived from an EMBL/GenBank/DDBJ whole genome shotgun (WGS) entry which is preliminary data.</text>
</comment>
<name>A0A2P5DTY0_TREOI</name>
<evidence type="ECO:0000313" key="3">
    <source>
        <dbReference type="Proteomes" id="UP000237000"/>
    </source>
</evidence>
<feature type="transmembrane region" description="Helical" evidence="1">
    <location>
        <begin position="81"/>
        <end position="99"/>
    </location>
</feature>
<keyword evidence="3" id="KW-1185">Reference proteome</keyword>
<dbReference type="EMBL" id="JXTC01000249">
    <property type="protein sequence ID" value="PON76748.1"/>
    <property type="molecule type" value="Genomic_DNA"/>
</dbReference>
<keyword evidence="1" id="KW-0812">Transmembrane</keyword>
<dbReference type="InParanoid" id="A0A2P5DTY0"/>
<dbReference type="OrthoDB" id="10394263at2759"/>
<protein>
    <submittedName>
        <fullName evidence="2">Uncharacterized protein</fullName>
    </submittedName>
</protein>
<dbReference type="AlphaFoldDB" id="A0A2P5DTY0"/>
<keyword evidence="1" id="KW-0472">Membrane</keyword>
<gene>
    <name evidence="2" type="ORF">TorRG33x02_241870</name>
</gene>
<keyword evidence="1" id="KW-1133">Transmembrane helix</keyword>